<dbReference type="PANTHER" id="PTHR45894">
    <property type="entry name" value="RNA-BINDING PROTEIN 8A"/>
    <property type="match status" value="1"/>
</dbReference>
<dbReference type="GO" id="GO:0005737">
    <property type="term" value="C:cytoplasm"/>
    <property type="evidence" value="ECO:0007669"/>
    <property type="project" value="UniProtKB-SubCell"/>
</dbReference>
<proteinExistence type="predicted"/>
<dbReference type="OrthoDB" id="15688at2759"/>
<sequence>MLVDFEDGSTGPQRFDRIQGSGILGAPQRSVEGYIIFAGRIHEEAQEDQVKDFFSEFGKVQNINTNIDRKTGYLKGYALIEYATLEEAQRAITEGNGKELLERAITVDFAFRSGPDTPVHESSQYGMRTVQDQSTAVKRKDKEGDDVEDETGKKEFPTED</sequence>
<dbReference type="InterPro" id="IPR000504">
    <property type="entry name" value="RRM_dom"/>
</dbReference>
<dbReference type="SUPFAM" id="SSF54928">
    <property type="entry name" value="RNA-binding domain, RBD"/>
    <property type="match status" value="1"/>
</dbReference>
<keyword evidence="3" id="KW-0963">Cytoplasm</keyword>
<dbReference type="GO" id="GO:0005634">
    <property type="term" value="C:nucleus"/>
    <property type="evidence" value="ECO:0007669"/>
    <property type="project" value="UniProtKB-SubCell"/>
</dbReference>
<evidence type="ECO:0000256" key="4">
    <source>
        <dbReference type="ARBA" id="ARBA00022884"/>
    </source>
</evidence>
<accession>A0A5J4WVG8</accession>
<dbReference type="GO" id="GO:0006396">
    <property type="term" value="P:RNA processing"/>
    <property type="evidence" value="ECO:0007669"/>
    <property type="project" value="InterPro"/>
</dbReference>
<evidence type="ECO:0000256" key="6">
    <source>
        <dbReference type="PROSITE-ProRule" id="PRU00176"/>
    </source>
</evidence>
<dbReference type="PRINTS" id="PR01738">
    <property type="entry name" value="RNABINDINGM8"/>
</dbReference>
<keyword evidence="5" id="KW-0539">Nucleus</keyword>
<evidence type="ECO:0000313" key="10">
    <source>
        <dbReference type="Proteomes" id="UP000324800"/>
    </source>
</evidence>
<dbReference type="InterPro" id="IPR033744">
    <property type="entry name" value="RRM_RBM8"/>
</dbReference>
<dbReference type="Proteomes" id="UP000324800">
    <property type="component" value="Unassembled WGS sequence"/>
</dbReference>
<feature type="domain" description="RRM" evidence="8">
    <location>
        <begin position="34"/>
        <end position="112"/>
    </location>
</feature>
<protein>
    <submittedName>
        <fullName evidence="9">Putative RNA-binding protein 8A</fullName>
    </submittedName>
</protein>
<evidence type="ECO:0000256" key="5">
    <source>
        <dbReference type="ARBA" id="ARBA00023242"/>
    </source>
</evidence>
<dbReference type="GO" id="GO:0003729">
    <property type="term" value="F:mRNA binding"/>
    <property type="evidence" value="ECO:0007669"/>
    <property type="project" value="InterPro"/>
</dbReference>
<comment type="subcellular location">
    <subcellularLocation>
        <location evidence="2">Cytoplasm</location>
    </subcellularLocation>
    <subcellularLocation>
        <location evidence="1">Nucleus</location>
    </subcellularLocation>
</comment>
<dbReference type="Pfam" id="PF00076">
    <property type="entry name" value="RRM_1"/>
    <property type="match status" value="1"/>
</dbReference>
<evidence type="ECO:0000256" key="2">
    <source>
        <dbReference type="ARBA" id="ARBA00004496"/>
    </source>
</evidence>
<dbReference type="InterPro" id="IPR035979">
    <property type="entry name" value="RBD_domain_sf"/>
</dbReference>
<organism evidence="9 10">
    <name type="scientific">Streblomastix strix</name>
    <dbReference type="NCBI Taxonomy" id="222440"/>
    <lineage>
        <taxon>Eukaryota</taxon>
        <taxon>Metamonada</taxon>
        <taxon>Preaxostyla</taxon>
        <taxon>Oxymonadida</taxon>
        <taxon>Streblomastigidae</taxon>
        <taxon>Streblomastix</taxon>
    </lineage>
</organism>
<evidence type="ECO:0000259" key="8">
    <source>
        <dbReference type="PROSITE" id="PS50102"/>
    </source>
</evidence>
<dbReference type="AlphaFoldDB" id="A0A5J4WVG8"/>
<feature type="region of interest" description="Disordered" evidence="7">
    <location>
        <begin position="115"/>
        <end position="160"/>
    </location>
</feature>
<reference evidence="9 10" key="1">
    <citation type="submission" date="2019-03" db="EMBL/GenBank/DDBJ databases">
        <title>Single cell metagenomics reveals metabolic interactions within the superorganism composed of flagellate Streblomastix strix and complex community of Bacteroidetes bacteria on its surface.</title>
        <authorList>
            <person name="Treitli S.C."/>
            <person name="Kolisko M."/>
            <person name="Husnik F."/>
            <person name="Keeling P."/>
            <person name="Hampl V."/>
        </authorList>
    </citation>
    <scope>NUCLEOTIDE SEQUENCE [LARGE SCALE GENOMIC DNA]</scope>
    <source>
        <strain evidence="9">ST1C</strain>
    </source>
</reference>
<comment type="caution">
    <text evidence="9">The sequence shown here is derived from an EMBL/GenBank/DDBJ whole genome shotgun (WGS) entry which is preliminary data.</text>
</comment>
<dbReference type="SMART" id="SM00360">
    <property type="entry name" value="RRM"/>
    <property type="match status" value="1"/>
</dbReference>
<dbReference type="InterPro" id="IPR008111">
    <property type="entry name" value="RNA-bd_8"/>
</dbReference>
<dbReference type="PROSITE" id="PS50102">
    <property type="entry name" value="RRM"/>
    <property type="match status" value="1"/>
</dbReference>
<evidence type="ECO:0000256" key="3">
    <source>
        <dbReference type="ARBA" id="ARBA00022490"/>
    </source>
</evidence>
<dbReference type="CDD" id="cd12324">
    <property type="entry name" value="RRM_RBM8"/>
    <property type="match status" value="1"/>
</dbReference>
<evidence type="ECO:0000313" key="9">
    <source>
        <dbReference type="EMBL" id="KAA6398803.1"/>
    </source>
</evidence>
<name>A0A5J4WVG8_9EUKA</name>
<dbReference type="EMBL" id="SNRW01000878">
    <property type="protein sequence ID" value="KAA6398803.1"/>
    <property type="molecule type" value="Genomic_DNA"/>
</dbReference>
<evidence type="ECO:0000256" key="7">
    <source>
        <dbReference type="SAM" id="MobiDB-lite"/>
    </source>
</evidence>
<dbReference type="InterPro" id="IPR012677">
    <property type="entry name" value="Nucleotide-bd_a/b_plait_sf"/>
</dbReference>
<feature type="compositionally biased region" description="Basic and acidic residues" evidence="7">
    <location>
        <begin position="150"/>
        <end position="160"/>
    </location>
</feature>
<evidence type="ECO:0000256" key="1">
    <source>
        <dbReference type="ARBA" id="ARBA00004123"/>
    </source>
</evidence>
<feature type="compositionally biased region" description="Polar residues" evidence="7">
    <location>
        <begin position="120"/>
        <end position="136"/>
    </location>
</feature>
<keyword evidence="4 6" id="KW-0694">RNA-binding</keyword>
<gene>
    <name evidence="9" type="ORF">EZS28_005668</name>
</gene>
<dbReference type="Gene3D" id="3.30.70.330">
    <property type="match status" value="1"/>
</dbReference>